<evidence type="ECO:0000313" key="2">
    <source>
        <dbReference type="Proteomes" id="UP000008144"/>
    </source>
</evidence>
<reference evidence="2" key="1">
    <citation type="journal article" date="2002" name="Science">
        <title>The draft genome of Ciona intestinalis: insights into chordate and vertebrate origins.</title>
        <authorList>
            <person name="Dehal P."/>
            <person name="Satou Y."/>
            <person name="Campbell R.K."/>
            <person name="Chapman J."/>
            <person name="Degnan B."/>
            <person name="De Tomaso A."/>
            <person name="Davidson B."/>
            <person name="Di Gregorio A."/>
            <person name="Gelpke M."/>
            <person name="Goodstein D.M."/>
            <person name="Harafuji N."/>
            <person name="Hastings K.E."/>
            <person name="Ho I."/>
            <person name="Hotta K."/>
            <person name="Huang W."/>
            <person name="Kawashima T."/>
            <person name="Lemaire P."/>
            <person name="Martinez D."/>
            <person name="Meinertzhagen I.A."/>
            <person name="Necula S."/>
            <person name="Nonaka M."/>
            <person name="Putnam N."/>
            <person name="Rash S."/>
            <person name="Saiga H."/>
            <person name="Satake M."/>
            <person name="Terry A."/>
            <person name="Yamada L."/>
            <person name="Wang H.G."/>
            <person name="Awazu S."/>
            <person name="Azumi K."/>
            <person name="Boore J."/>
            <person name="Branno M."/>
            <person name="Chin-Bow S."/>
            <person name="DeSantis R."/>
            <person name="Doyle S."/>
            <person name="Francino P."/>
            <person name="Keys D.N."/>
            <person name="Haga S."/>
            <person name="Hayashi H."/>
            <person name="Hino K."/>
            <person name="Imai K.S."/>
            <person name="Inaba K."/>
            <person name="Kano S."/>
            <person name="Kobayashi K."/>
            <person name="Kobayashi M."/>
            <person name="Lee B.I."/>
            <person name="Makabe K.W."/>
            <person name="Manohar C."/>
            <person name="Matassi G."/>
            <person name="Medina M."/>
            <person name="Mochizuki Y."/>
            <person name="Mount S."/>
            <person name="Morishita T."/>
            <person name="Miura S."/>
            <person name="Nakayama A."/>
            <person name="Nishizaka S."/>
            <person name="Nomoto H."/>
            <person name="Ohta F."/>
            <person name="Oishi K."/>
            <person name="Rigoutsos I."/>
            <person name="Sano M."/>
            <person name="Sasaki A."/>
            <person name="Sasakura Y."/>
            <person name="Shoguchi E."/>
            <person name="Shin-i T."/>
            <person name="Spagnuolo A."/>
            <person name="Stainier D."/>
            <person name="Suzuki M.M."/>
            <person name="Tassy O."/>
            <person name="Takatori N."/>
            <person name="Tokuoka M."/>
            <person name="Yagi K."/>
            <person name="Yoshizaki F."/>
            <person name="Wada S."/>
            <person name="Zhang C."/>
            <person name="Hyatt P.D."/>
            <person name="Larimer F."/>
            <person name="Detter C."/>
            <person name="Doggett N."/>
            <person name="Glavina T."/>
            <person name="Hawkins T."/>
            <person name="Richardson P."/>
            <person name="Lucas S."/>
            <person name="Kohara Y."/>
            <person name="Levine M."/>
            <person name="Satoh N."/>
            <person name="Rokhsar D.S."/>
        </authorList>
    </citation>
    <scope>NUCLEOTIDE SEQUENCE [LARGE SCALE GENOMIC DNA]</scope>
</reference>
<dbReference type="InParanoid" id="H2Y373"/>
<organism evidence="1 2">
    <name type="scientific">Ciona intestinalis</name>
    <name type="common">Transparent sea squirt</name>
    <name type="synonym">Ascidia intestinalis</name>
    <dbReference type="NCBI Taxonomy" id="7719"/>
    <lineage>
        <taxon>Eukaryota</taxon>
        <taxon>Metazoa</taxon>
        <taxon>Chordata</taxon>
        <taxon>Tunicata</taxon>
        <taxon>Ascidiacea</taxon>
        <taxon>Phlebobranchia</taxon>
        <taxon>Cionidae</taxon>
        <taxon>Ciona</taxon>
    </lineage>
</organism>
<accession>H2Y373</accession>
<sequence length="53" mass="5867">MERIVTSSMVEGTSLILTMELEPRAQVLSRSEVLLLSSSLRSRSSSLLSLLCR</sequence>
<dbReference type="Proteomes" id="UP000008144">
    <property type="component" value="Unassembled WGS sequence"/>
</dbReference>
<reference evidence="1" key="2">
    <citation type="submission" date="2025-08" db="UniProtKB">
        <authorList>
            <consortium name="Ensembl"/>
        </authorList>
    </citation>
    <scope>IDENTIFICATION</scope>
</reference>
<protein>
    <submittedName>
        <fullName evidence="1">Uncharacterized protein</fullName>
    </submittedName>
</protein>
<dbReference type="Ensembl" id="ENSCINT00000031729.1">
    <property type="protein sequence ID" value="ENSCINP00000036358.1"/>
    <property type="gene ID" value="ENSCING00000023894.1"/>
</dbReference>
<proteinExistence type="predicted"/>
<name>H2Y373_CIOIN</name>
<dbReference type="HOGENOM" id="CLU_3067911_0_0_1"/>
<reference evidence="1" key="3">
    <citation type="submission" date="2025-09" db="UniProtKB">
        <authorList>
            <consortium name="Ensembl"/>
        </authorList>
    </citation>
    <scope>IDENTIFICATION</scope>
</reference>
<evidence type="ECO:0000313" key="1">
    <source>
        <dbReference type="Ensembl" id="ENSCINP00000036358.1"/>
    </source>
</evidence>
<keyword evidence="2" id="KW-1185">Reference proteome</keyword>
<dbReference type="AlphaFoldDB" id="H2Y373"/>